<comment type="caution">
    <text evidence="3">The sequence shown here is derived from an EMBL/GenBank/DDBJ whole genome shotgun (WGS) entry which is preliminary data.</text>
</comment>
<dbReference type="PANTHER" id="PTHR46558">
    <property type="entry name" value="TRACRIPTIONAL REGULATORY PROTEIN-RELATED-RELATED"/>
    <property type="match status" value="1"/>
</dbReference>
<evidence type="ECO:0000313" key="3">
    <source>
        <dbReference type="EMBL" id="TCS82265.1"/>
    </source>
</evidence>
<dbReference type="PROSITE" id="PS50943">
    <property type="entry name" value="HTH_CROC1"/>
    <property type="match status" value="1"/>
</dbReference>
<gene>
    <name evidence="3" type="ORF">EDD59_102131</name>
</gene>
<evidence type="ECO:0000256" key="1">
    <source>
        <dbReference type="ARBA" id="ARBA00023125"/>
    </source>
</evidence>
<dbReference type="SMART" id="SM00530">
    <property type="entry name" value="HTH_XRE"/>
    <property type="match status" value="1"/>
</dbReference>
<dbReference type="InterPro" id="IPR001387">
    <property type="entry name" value="Cro/C1-type_HTH"/>
</dbReference>
<dbReference type="AlphaFoldDB" id="A0A4R3KGF7"/>
<evidence type="ECO:0000259" key="2">
    <source>
        <dbReference type="PROSITE" id="PS50943"/>
    </source>
</evidence>
<keyword evidence="4" id="KW-1185">Reference proteome</keyword>
<protein>
    <submittedName>
        <fullName evidence="3">DNA-binding XRE family transcriptional regulator</fullName>
    </submittedName>
</protein>
<dbReference type="Pfam" id="PF01381">
    <property type="entry name" value="HTH_3"/>
    <property type="match status" value="1"/>
</dbReference>
<sequence>MTQEEMANRLGVTAPAVNKWENGNSLPDIMLLAPIARLLDITLDTLLSYQEELTLEEINNFTYELDDKLKNGTYENGFQWAKDKLQQYPNSEMLTFRMIQRLDAQRAVKDIPDSADYDNYICDCYVRILDSKDEELRNIAADLLFNLYVRKEQYNKAKKYLTYFSKENPERKRKQALIYSKTNRINEAYKAYEELLFTGYGMINLIFHSIYMLAMQDENMKKAHSLVDKQKELAKIFEMGGYYEASCVLELAVAEKDCNTAAEAMKRMLESSGSIGSFCDSALYEHMIFSGIGEDFSAELKNNLLKNFRDEETYAFLKDDKRWQELVK</sequence>
<organism evidence="3 4">
    <name type="scientific">Muricomes intestini</name>
    <dbReference type="NCBI Taxonomy" id="1796634"/>
    <lineage>
        <taxon>Bacteria</taxon>
        <taxon>Bacillati</taxon>
        <taxon>Bacillota</taxon>
        <taxon>Clostridia</taxon>
        <taxon>Lachnospirales</taxon>
        <taxon>Lachnospiraceae</taxon>
        <taxon>Muricomes</taxon>
    </lineage>
</organism>
<evidence type="ECO:0000313" key="4">
    <source>
        <dbReference type="Proteomes" id="UP000295726"/>
    </source>
</evidence>
<reference evidence="3 4" key="1">
    <citation type="submission" date="2019-03" db="EMBL/GenBank/DDBJ databases">
        <title>Genomic Encyclopedia of Type Strains, Phase IV (KMG-IV): sequencing the most valuable type-strain genomes for metagenomic binning, comparative biology and taxonomic classification.</title>
        <authorList>
            <person name="Goeker M."/>
        </authorList>
    </citation>
    <scope>NUCLEOTIDE SEQUENCE [LARGE SCALE GENOMIC DNA]</scope>
    <source>
        <strain evidence="3 4">DSM 29489</strain>
    </source>
</reference>
<accession>A0A4R3KGF7</accession>
<dbReference type="CDD" id="cd00093">
    <property type="entry name" value="HTH_XRE"/>
    <property type="match status" value="1"/>
</dbReference>
<dbReference type="EMBL" id="SLZZ01000002">
    <property type="protein sequence ID" value="TCS82265.1"/>
    <property type="molecule type" value="Genomic_DNA"/>
</dbReference>
<dbReference type="InterPro" id="IPR011990">
    <property type="entry name" value="TPR-like_helical_dom_sf"/>
</dbReference>
<name>A0A4R3KGF7_9FIRM</name>
<feature type="domain" description="HTH cro/C1-type" evidence="2">
    <location>
        <begin position="1"/>
        <end position="46"/>
    </location>
</feature>
<dbReference type="GO" id="GO:0003677">
    <property type="term" value="F:DNA binding"/>
    <property type="evidence" value="ECO:0007669"/>
    <property type="project" value="UniProtKB-KW"/>
</dbReference>
<dbReference type="Gene3D" id="1.10.260.40">
    <property type="entry name" value="lambda repressor-like DNA-binding domains"/>
    <property type="match status" value="1"/>
</dbReference>
<dbReference type="Gene3D" id="1.25.40.10">
    <property type="entry name" value="Tetratricopeptide repeat domain"/>
    <property type="match status" value="1"/>
</dbReference>
<dbReference type="Proteomes" id="UP000295726">
    <property type="component" value="Unassembled WGS sequence"/>
</dbReference>
<keyword evidence="1 3" id="KW-0238">DNA-binding</keyword>
<dbReference type="SUPFAM" id="SSF47413">
    <property type="entry name" value="lambda repressor-like DNA-binding domains"/>
    <property type="match status" value="1"/>
</dbReference>
<proteinExistence type="predicted"/>
<dbReference type="PANTHER" id="PTHR46558:SF11">
    <property type="entry name" value="HTH-TYPE TRANSCRIPTIONAL REGULATOR XRE"/>
    <property type="match status" value="1"/>
</dbReference>
<dbReference type="InterPro" id="IPR010982">
    <property type="entry name" value="Lambda_DNA-bd_dom_sf"/>
</dbReference>